<evidence type="ECO:0000259" key="11">
    <source>
        <dbReference type="Pfam" id="PF18962"/>
    </source>
</evidence>
<keyword evidence="13" id="KW-1185">Reference proteome</keyword>
<dbReference type="Pfam" id="PF05572">
    <property type="entry name" value="Peptidase_M43"/>
    <property type="match status" value="1"/>
</dbReference>
<keyword evidence="5" id="KW-0378">Hydrolase</keyword>
<dbReference type="InterPro" id="IPR026444">
    <property type="entry name" value="Secre_tail"/>
</dbReference>
<feature type="signal peptide" evidence="9">
    <location>
        <begin position="1"/>
        <end position="24"/>
    </location>
</feature>
<dbReference type="PANTHER" id="PTHR47466:SF1">
    <property type="entry name" value="METALLOPROTEASE MEP1 (AFU_ORTHOLOGUE AFUA_1G07730)-RELATED"/>
    <property type="match status" value="1"/>
</dbReference>
<comment type="caution">
    <text evidence="12">The sequence shown here is derived from an EMBL/GenBank/DDBJ whole genome shotgun (WGS) entry which is preliminary data.</text>
</comment>
<dbReference type="Gene3D" id="3.40.390.10">
    <property type="entry name" value="Collagenase (Catalytic Domain)"/>
    <property type="match status" value="1"/>
</dbReference>
<dbReference type="AlphaFoldDB" id="A0A3D8YGX5"/>
<dbReference type="CDD" id="cd04275">
    <property type="entry name" value="ZnMc_pappalysin_like"/>
    <property type="match status" value="1"/>
</dbReference>
<protein>
    <submittedName>
        <fullName evidence="12">Metalloprotease</fullName>
    </submittedName>
</protein>
<evidence type="ECO:0000256" key="2">
    <source>
        <dbReference type="ARBA" id="ARBA00022670"/>
    </source>
</evidence>
<keyword evidence="8" id="KW-1015">Disulfide bond</keyword>
<evidence type="ECO:0000256" key="4">
    <source>
        <dbReference type="ARBA" id="ARBA00022729"/>
    </source>
</evidence>
<keyword evidence="7 12" id="KW-0482">Metalloprotease</keyword>
<organism evidence="12 13">
    <name type="scientific">Dyadobacter luteus</name>
    <dbReference type="NCBI Taxonomy" id="2259619"/>
    <lineage>
        <taxon>Bacteria</taxon>
        <taxon>Pseudomonadati</taxon>
        <taxon>Bacteroidota</taxon>
        <taxon>Cytophagia</taxon>
        <taxon>Cytophagales</taxon>
        <taxon>Spirosomataceae</taxon>
        <taxon>Dyadobacter</taxon>
    </lineage>
</organism>
<dbReference type="NCBIfam" id="TIGR04183">
    <property type="entry name" value="Por_Secre_tail"/>
    <property type="match status" value="1"/>
</dbReference>
<dbReference type="EMBL" id="QNUL01000001">
    <property type="protein sequence ID" value="REA64076.1"/>
    <property type="molecule type" value="Genomic_DNA"/>
</dbReference>
<dbReference type="SUPFAM" id="SSF55486">
    <property type="entry name" value="Metalloproteases ('zincins'), catalytic domain"/>
    <property type="match status" value="1"/>
</dbReference>
<evidence type="ECO:0000256" key="9">
    <source>
        <dbReference type="SAM" id="SignalP"/>
    </source>
</evidence>
<gene>
    <name evidence="12" type="ORF">DSL64_00500</name>
</gene>
<sequence>MKNRSSSRFLTVLLSALCATSLVAQQSEVPLKRCATDYLDSIRIRNNPSLLHIREKTEEAIQDHLYQKSNNFRIASDVVVTIPVVVHVVHNRRDGQIGGANNSNISDEQIASQIETLNEDYSNTSGYQGFYTGTHAVDTGIRFKLAGVVRTYDSRQSFSVQTSDKELAKASPPWATNKYLNIWVCELSAEYLGIAQSPTVTEINPQTNGLVTSEDEAIDPLTDGVIIGWRYFGRNQPANTSSFYNLGRTTTHEIGHWLGLLHIWGRTICGTDYCDDTPRAETSYLPDTPVCGEVYSNCEGRPSRNMIENYMDYSPDRCMSVFTNDQKKRMHAVLAVSPRRAQLVAYATSTENRLSVEVYPNPVGDYLQANVYTPNYADFRLSVFNDKGVQMIGETYNQTYINVKNLPSGVYILRVTSGSETVSKRLLVR</sequence>
<feature type="chain" id="PRO_5017748560" evidence="9">
    <location>
        <begin position="25"/>
        <end position="429"/>
    </location>
</feature>
<keyword evidence="6" id="KW-0862">Zinc</keyword>
<evidence type="ECO:0000256" key="7">
    <source>
        <dbReference type="ARBA" id="ARBA00023049"/>
    </source>
</evidence>
<accession>A0A3D8YGX5</accession>
<dbReference type="RefSeq" id="WP_115828684.1">
    <property type="nucleotide sequence ID" value="NZ_QNUL01000001.1"/>
</dbReference>
<evidence type="ECO:0000256" key="1">
    <source>
        <dbReference type="ARBA" id="ARBA00008721"/>
    </source>
</evidence>
<dbReference type="Pfam" id="PF18962">
    <property type="entry name" value="Por_Secre_tail"/>
    <property type="match status" value="1"/>
</dbReference>
<dbReference type="PANTHER" id="PTHR47466">
    <property type="match status" value="1"/>
</dbReference>
<evidence type="ECO:0000313" key="12">
    <source>
        <dbReference type="EMBL" id="REA64076.1"/>
    </source>
</evidence>
<proteinExistence type="inferred from homology"/>
<keyword evidence="3" id="KW-0479">Metal-binding</keyword>
<evidence type="ECO:0000259" key="10">
    <source>
        <dbReference type="Pfam" id="PF05572"/>
    </source>
</evidence>
<evidence type="ECO:0000256" key="5">
    <source>
        <dbReference type="ARBA" id="ARBA00022801"/>
    </source>
</evidence>
<keyword evidence="2 12" id="KW-0645">Protease</keyword>
<keyword evidence="4 9" id="KW-0732">Signal</keyword>
<name>A0A3D8YGX5_9BACT</name>
<dbReference type="InterPro" id="IPR008754">
    <property type="entry name" value="Peptidase_M43"/>
</dbReference>
<dbReference type="OrthoDB" id="6278496at2"/>
<feature type="domain" description="Secretion system C-terminal sorting" evidence="11">
    <location>
        <begin position="358"/>
        <end position="428"/>
    </location>
</feature>
<evidence type="ECO:0000256" key="6">
    <source>
        <dbReference type="ARBA" id="ARBA00022833"/>
    </source>
</evidence>
<comment type="similarity">
    <text evidence="1">Belongs to the peptidase M43B family.</text>
</comment>
<evidence type="ECO:0000256" key="8">
    <source>
        <dbReference type="ARBA" id="ARBA00023157"/>
    </source>
</evidence>
<evidence type="ECO:0000256" key="3">
    <source>
        <dbReference type="ARBA" id="ARBA00022723"/>
    </source>
</evidence>
<dbReference type="InterPro" id="IPR024079">
    <property type="entry name" value="MetalloPept_cat_dom_sf"/>
</dbReference>
<feature type="domain" description="Peptidase M43 pregnancy-associated plasma-A" evidence="10">
    <location>
        <begin position="240"/>
        <end position="335"/>
    </location>
</feature>
<dbReference type="Proteomes" id="UP000256373">
    <property type="component" value="Unassembled WGS sequence"/>
</dbReference>
<dbReference type="GO" id="GO:0046872">
    <property type="term" value="F:metal ion binding"/>
    <property type="evidence" value="ECO:0007669"/>
    <property type="project" value="UniProtKB-KW"/>
</dbReference>
<dbReference type="GO" id="GO:0006508">
    <property type="term" value="P:proteolysis"/>
    <property type="evidence" value="ECO:0007669"/>
    <property type="project" value="UniProtKB-KW"/>
</dbReference>
<reference evidence="12 13" key="1">
    <citation type="submission" date="2018-07" db="EMBL/GenBank/DDBJ databases">
        <title>Dyadobacter roseus sp. nov., isolated from rose rhizosphere soil.</title>
        <authorList>
            <person name="Chen L."/>
        </authorList>
    </citation>
    <scope>NUCLEOTIDE SEQUENCE [LARGE SCALE GENOMIC DNA]</scope>
    <source>
        <strain evidence="12 13">RS19</strain>
    </source>
</reference>
<dbReference type="GO" id="GO:0008237">
    <property type="term" value="F:metallopeptidase activity"/>
    <property type="evidence" value="ECO:0007669"/>
    <property type="project" value="UniProtKB-KW"/>
</dbReference>
<evidence type="ECO:0000313" key="13">
    <source>
        <dbReference type="Proteomes" id="UP000256373"/>
    </source>
</evidence>